<keyword evidence="1" id="KW-0805">Transcription regulation</keyword>
<evidence type="ECO:0000259" key="5">
    <source>
        <dbReference type="PROSITE" id="PS50977"/>
    </source>
</evidence>
<dbReference type="PANTHER" id="PTHR47506">
    <property type="entry name" value="TRANSCRIPTIONAL REGULATORY PROTEIN"/>
    <property type="match status" value="1"/>
</dbReference>
<dbReference type="InterPro" id="IPR009057">
    <property type="entry name" value="Homeodomain-like_sf"/>
</dbReference>
<organism evidence="6 7">
    <name type="scientific">Ferrimonas sediminum</name>
    <dbReference type="NCBI Taxonomy" id="718193"/>
    <lineage>
        <taxon>Bacteria</taxon>
        <taxon>Pseudomonadati</taxon>
        <taxon>Pseudomonadota</taxon>
        <taxon>Gammaproteobacteria</taxon>
        <taxon>Alteromonadales</taxon>
        <taxon>Ferrimonadaceae</taxon>
        <taxon>Ferrimonas</taxon>
    </lineage>
</organism>
<dbReference type="EMBL" id="FNEM01000021">
    <property type="protein sequence ID" value="SDK18668.1"/>
    <property type="molecule type" value="Genomic_DNA"/>
</dbReference>
<proteinExistence type="predicted"/>
<evidence type="ECO:0000256" key="3">
    <source>
        <dbReference type="ARBA" id="ARBA00023163"/>
    </source>
</evidence>
<dbReference type="OrthoDB" id="63332at2"/>
<evidence type="ECO:0000256" key="1">
    <source>
        <dbReference type="ARBA" id="ARBA00023015"/>
    </source>
</evidence>
<dbReference type="Pfam" id="PF00440">
    <property type="entry name" value="TetR_N"/>
    <property type="match status" value="1"/>
</dbReference>
<keyword evidence="2 4" id="KW-0238">DNA-binding</keyword>
<dbReference type="PROSITE" id="PS50977">
    <property type="entry name" value="HTH_TETR_2"/>
    <property type="match status" value="1"/>
</dbReference>
<feature type="domain" description="HTH tetR-type" evidence="5">
    <location>
        <begin position="6"/>
        <end position="66"/>
    </location>
</feature>
<dbReference type="AlphaFoldDB" id="A0A1G8ZUC5"/>
<dbReference type="InterPro" id="IPR001647">
    <property type="entry name" value="HTH_TetR"/>
</dbReference>
<keyword evidence="3" id="KW-0804">Transcription</keyword>
<dbReference type="PRINTS" id="PR00455">
    <property type="entry name" value="HTHTETR"/>
</dbReference>
<sequence>MFNKAQIRKVKIAKAAMRLIREQGYLQFSMNELAKEVEVTAGTLYRTFASKDDLLVYLFSSVIETLAESMYKFSRMELSAKEKIVCFHCYQFYLRQFYPDSASLDLIGTNKAIFNQARPETREKFKRIFDMSAVKFKKQFSDLVDSGKVKADEDLLYQVLRQMTIIGRGGMVISNHVFIPQEAFKIEDLINLCCHTLDQLDWQGDEGRADKRLILLALRSEVEQSVSELW</sequence>
<feature type="DNA-binding region" description="H-T-H motif" evidence="4">
    <location>
        <begin position="29"/>
        <end position="48"/>
    </location>
</feature>
<protein>
    <submittedName>
        <fullName evidence="6">DNA-binding transcriptional regulator, AcrR family</fullName>
    </submittedName>
</protein>
<dbReference type="SUPFAM" id="SSF46689">
    <property type="entry name" value="Homeodomain-like"/>
    <property type="match status" value="1"/>
</dbReference>
<dbReference type="GO" id="GO:0003677">
    <property type="term" value="F:DNA binding"/>
    <property type="evidence" value="ECO:0007669"/>
    <property type="project" value="UniProtKB-UniRule"/>
</dbReference>
<accession>A0A1G8ZUC5</accession>
<evidence type="ECO:0000256" key="4">
    <source>
        <dbReference type="PROSITE-ProRule" id="PRU00335"/>
    </source>
</evidence>
<gene>
    <name evidence="6" type="ORF">SAMN04488540_12111</name>
</gene>
<evidence type="ECO:0000313" key="6">
    <source>
        <dbReference type="EMBL" id="SDK18668.1"/>
    </source>
</evidence>
<dbReference type="Proteomes" id="UP000199527">
    <property type="component" value="Unassembled WGS sequence"/>
</dbReference>
<keyword evidence="7" id="KW-1185">Reference proteome</keyword>
<reference evidence="7" key="1">
    <citation type="submission" date="2016-10" db="EMBL/GenBank/DDBJ databases">
        <authorList>
            <person name="Varghese N."/>
            <person name="Submissions S."/>
        </authorList>
    </citation>
    <scope>NUCLEOTIDE SEQUENCE [LARGE SCALE GENOMIC DNA]</scope>
    <source>
        <strain evidence="7">DSM 23317</strain>
    </source>
</reference>
<evidence type="ECO:0000313" key="7">
    <source>
        <dbReference type="Proteomes" id="UP000199527"/>
    </source>
</evidence>
<dbReference type="Gene3D" id="1.10.357.10">
    <property type="entry name" value="Tetracycline Repressor, domain 2"/>
    <property type="match status" value="1"/>
</dbReference>
<dbReference type="RefSeq" id="WP_090367867.1">
    <property type="nucleotide sequence ID" value="NZ_FNEM01000021.1"/>
</dbReference>
<evidence type="ECO:0000256" key="2">
    <source>
        <dbReference type="ARBA" id="ARBA00023125"/>
    </source>
</evidence>
<name>A0A1G8ZUC5_9GAMM</name>
<dbReference type="PANTHER" id="PTHR47506:SF7">
    <property type="entry name" value="TRANSCRIPTIONAL REGULATORY PROTEIN"/>
    <property type="match status" value="1"/>
</dbReference>